<name>A0A4Q7EFP4_9CYAN</name>
<dbReference type="Proteomes" id="UP000292459">
    <property type="component" value="Unassembled WGS sequence"/>
</dbReference>
<dbReference type="RefSeq" id="WP_084606884.1">
    <property type="nucleotide sequence ID" value="NZ_QVFV01000001.1"/>
</dbReference>
<dbReference type="EMBL" id="QVFV01000001">
    <property type="protein sequence ID" value="RZM82062.1"/>
    <property type="molecule type" value="Genomic_DNA"/>
</dbReference>
<accession>A0A4Q7EFP4</accession>
<keyword evidence="1" id="KW-1133">Transmembrane helix</keyword>
<protein>
    <recommendedName>
        <fullName evidence="2">2TM domain-containing protein</fullName>
    </recommendedName>
</protein>
<keyword evidence="1" id="KW-0472">Membrane</keyword>
<organism evidence="3 4">
    <name type="scientific">Leptolyngbya iicbica LK</name>
    <dbReference type="NCBI Taxonomy" id="2294035"/>
    <lineage>
        <taxon>Bacteria</taxon>
        <taxon>Bacillati</taxon>
        <taxon>Cyanobacteriota</taxon>
        <taxon>Cyanophyceae</taxon>
        <taxon>Leptolyngbyales</taxon>
        <taxon>Leptolyngbyaceae</taxon>
        <taxon>Leptolyngbya group</taxon>
        <taxon>Leptolyngbya</taxon>
        <taxon>Leptolyngbya iicbica</taxon>
    </lineage>
</organism>
<sequence length="167" mass="19683">MSESTIMPPSQDEPPIYQSEDAQAILQIAIARHTEDGDLTRSQLFEIADELGIAHNTLVEAEQQWALQQQETVALAEFDHYQQQRFQSHLVRFAIINSVLFILNWMAADTLSWALYIFVFWGAGLSLQAWQTYWPNEQQYRNRFETWRRREQIKRSFSRAMDWLLGT</sequence>
<dbReference type="OrthoDB" id="560236at2"/>
<reference evidence="3 4" key="1">
    <citation type="submission" date="2018-11" db="EMBL/GenBank/DDBJ databases">
        <title>Whole genome sequencing of an environmental sample.</title>
        <authorList>
            <person name="Sarangi A.N."/>
            <person name="Singh D."/>
            <person name="Tripathy S."/>
        </authorList>
    </citation>
    <scope>NUCLEOTIDE SEQUENCE [LARGE SCALE GENOMIC DNA]</scope>
    <source>
        <strain evidence="3 4">Lakshadweep</strain>
    </source>
</reference>
<feature type="transmembrane region" description="Helical" evidence="1">
    <location>
        <begin position="113"/>
        <end position="134"/>
    </location>
</feature>
<evidence type="ECO:0000256" key="1">
    <source>
        <dbReference type="SAM" id="Phobius"/>
    </source>
</evidence>
<dbReference type="AlphaFoldDB" id="A0A4Q7EFP4"/>
<evidence type="ECO:0000259" key="2">
    <source>
        <dbReference type="Pfam" id="PF13239"/>
    </source>
</evidence>
<proteinExistence type="predicted"/>
<dbReference type="InterPro" id="IPR025698">
    <property type="entry name" value="2TM_dom"/>
</dbReference>
<dbReference type="Pfam" id="PF13239">
    <property type="entry name" value="2TM"/>
    <property type="match status" value="1"/>
</dbReference>
<feature type="transmembrane region" description="Helical" evidence="1">
    <location>
        <begin position="90"/>
        <end position="107"/>
    </location>
</feature>
<evidence type="ECO:0000313" key="3">
    <source>
        <dbReference type="EMBL" id="RZM82062.1"/>
    </source>
</evidence>
<gene>
    <name evidence="3" type="ORF">DYY88_02000</name>
</gene>
<keyword evidence="1" id="KW-0812">Transmembrane</keyword>
<evidence type="ECO:0000313" key="4">
    <source>
        <dbReference type="Proteomes" id="UP000292459"/>
    </source>
</evidence>
<feature type="domain" description="2TM" evidence="2">
    <location>
        <begin position="76"/>
        <end position="154"/>
    </location>
</feature>
<comment type="caution">
    <text evidence="3">The sequence shown here is derived from an EMBL/GenBank/DDBJ whole genome shotgun (WGS) entry which is preliminary data.</text>
</comment>
<keyword evidence="4" id="KW-1185">Reference proteome</keyword>